<keyword evidence="1" id="KW-1133">Transmembrane helix</keyword>
<evidence type="ECO:0000313" key="3">
    <source>
        <dbReference type="Proteomes" id="UP001206128"/>
    </source>
</evidence>
<accession>A0AAE3G9P4</accession>
<reference evidence="2" key="1">
    <citation type="submission" date="2022-06" db="EMBL/GenBank/DDBJ databases">
        <title>Genomic Encyclopedia of Archaeal and Bacterial Type Strains, Phase II (KMG-II): from individual species to whole genera.</title>
        <authorList>
            <person name="Goeker M."/>
        </authorList>
    </citation>
    <scope>NUCLEOTIDE SEQUENCE</scope>
    <source>
        <strain evidence="2">DSM 43935</strain>
    </source>
</reference>
<feature type="transmembrane region" description="Helical" evidence="1">
    <location>
        <begin position="12"/>
        <end position="34"/>
    </location>
</feature>
<dbReference type="EMBL" id="JAMTCK010000002">
    <property type="protein sequence ID" value="MCP2164237.1"/>
    <property type="molecule type" value="Genomic_DNA"/>
</dbReference>
<name>A0AAE3G9P4_9PSEU</name>
<organism evidence="2 3">
    <name type="scientific">Goodfellowiella coeruleoviolacea</name>
    <dbReference type="NCBI Taxonomy" id="334858"/>
    <lineage>
        <taxon>Bacteria</taxon>
        <taxon>Bacillati</taxon>
        <taxon>Actinomycetota</taxon>
        <taxon>Actinomycetes</taxon>
        <taxon>Pseudonocardiales</taxon>
        <taxon>Pseudonocardiaceae</taxon>
        <taxon>Goodfellowiella</taxon>
    </lineage>
</organism>
<comment type="caution">
    <text evidence="2">The sequence shown here is derived from an EMBL/GenBank/DDBJ whole genome shotgun (WGS) entry which is preliminary data.</text>
</comment>
<keyword evidence="1" id="KW-0472">Membrane</keyword>
<dbReference type="AlphaFoldDB" id="A0AAE3G9P4"/>
<evidence type="ECO:0000256" key="1">
    <source>
        <dbReference type="SAM" id="Phobius"/>
    </source>
</evidence>
<dbReference type="RefSeq" id="WP_253767681.1">
    <property type="nucleotide sequence ID" value="NZ_JAMTCK010000002.1"/>
</dbReference>
<protein>
    <submittedName>
        <fullName evidence="2">Uncharacterized protein</fullName>
    </submittedName>
</protein>
<keyword evidence="3" id="KW-1185">Reference proteome</keyword>
<gene>
    <name evidence="2" type="ORF">LX83_001077</name>
</gene>
<dbReference type="Proteomes" id="UP001206128">
    <property type="component" value="Unassembled WGS sequence"/>
</dbReference>
<keyword evidence="1" id="KW-0812">Transmembrane</keyword>
<sequence length="83" mass="9550">MRELVTTNPGAALVVTILLGLGGILLMTVLMSLARRVVRAWRRRLQEALDRELFGHSMTEMRARRTRIQLTTGKPPGRWNPRW</sequence>
<proteinExistence type="predicted"/>
<evidence type="ECO:0000313" key="2">
    <source>
        <dbReference type="EMBL" id="MCP2164237.1"/>
    </source>
</evidence>